<organism evidence="9 10">
    <name type="scientific">Pan troglodytes</name>
    <name type="common">Chimpanzee</name>
    <dbReference type="NCBI Taxonomy" id="9598"/>
    <lineage>
        <taxon>Eukaryota</taxon>
        <taxon>Metazoa</taxon>
        <taxon>Chordata</taxon>
        <taxon>Craniata</taxon>
        <taxon>Vertebrata</taxon>
        <taxon>Euteleostomi</taxon>
        <taxon>Mammalia</taxon>
        <taxon>Eutheria</taxon>
        <taxon>Euarchontoglires</taxon>
        <taxon>Primates</taxon>
        <taxon>Haplorrhini</taxon>
        <taxon>Catarrhini</taxon>
        <taxon>Hominidae</taxon>
        <taxon>Pan</taxon>
    </lineage>
</organism>
<evidence type="ECO:0000313" key="10">
    <source>
        <dbReference type="Proteomes" id="UP000236370"/>
    </source>
</evidence>
<feature type="region of interest" description="Disordered" evidence="7">
    <location>
        <begin position="1"/>
        <end position="110"/>
    </location>
</feature>
<dbReference type="PANTHER" id="PTHR48249:SF1">
    <property type="entry name" value="MEDIATOR OF RNA POLYMERASE II TRANSCRIPTION SUBUNIT 13-LIKE"/>
    <property type="match status" value="1"/>
</dbReference>
<proteinExistence type="inferred from homology"/>
<dbReference type="Pfam" id="PF18296">
    <property type="entry name" value="MID_MedPIWI"/>
    <property type="match status" value="1"/>
</dbReference>
<dbReference type="AlphaFoldDB" id="A0A2J8ME80"/>
<comment type="similarity">
    <text evidence="2">Belongs to the Mediator complex subunit 13 family.</text>
</comment>
<dbReference type="InterPro" id="IPR041285">
    <property type="entry name" value="MID_MedPIWI"/>
</dbReference>
<reference evidence="9 10" key="1">
    <citation type="submission" date="2017-12" db="EMBL/GenBank/DDBJ databases">
        <title>High-resolution comparative analysis of great ape genomes.</title>
        <authorList>
            <person name="Pollen A."/>
            <person name="Hastie A."/>
            <person name="Hormozdiari F."/>
            <person name="Dougherty M."/>
            <person name="Liu R."/>
            <person name="Chaisson M."/>
            <person name="Hoppe E."/>
            <person name="Hill C."/>
            <person name="Pang A."/>
            <person name="Hillier L."/>
            <person name="Baker C."/>
            <person name="Armstrong J."/>
            <person name="Shendure J."/>
            <person name="Paten B."/>
            <person name="Wilson R."/>
            <person name="Chao H."/>
            <person name="Schneider V."/>
            <person name="Ventura M."/>
            <person name="Kronenberg Z."/>
            <person name="Murali S."/>
            <person name="Gordon D."/>
            <person name="Cantsilieris S."/>
            <person name="Munson K."/>
            <person name="Nelson B."/>
            <person name="Raja A."/>
            <person name="Underwood J."/>
            <person name="Diekhans M."/>
            <person name="Fiddes I."/>
            <person name="Haussler D."/>
            <person name="Eichler E."/>
        </authorList>
    </citation>
    <scope>NUCLEOTIDE SEQUENCE [LARGE SCALE GENOMIC DNA]</scope>
    <source>
        <strain evidence="9">Yerkes chimp pedigree #C0471</strain>
    </source>
</reference>
<evidence type="ECO:0000259" key="8">
    <source>
        <dbReference type="Pfam" id="PF18296"/>
    </source>
</evidence>
<gene>
    <name evidence="9" type="ORF">CK820_G0021776</name>
</gene>
<feature type="domain" description="MID" evidence="8">
    <location>
        <begin position="79"/>
        <end position="187"/>
    </location>
</feature>
<accession>A0A2J8ME80</accession>
<evidence type="ECO:0000256" key="1">
    <source>
        <dbReference type="ARBA" id="ARBA00004123"/>
    </source>
</evidence>
<feature type="non-terminal residue" evidence="9">
    <location>
        <position position="1"/>
    </location>
</feature>
<comment type="subcellular location">
    <subcellularLocation>
        <location evidence="1">Nucleus</location>
    </subcellularLocation>
</comment>
<evidence type="ECO:0000313" key="9">
    <source>
        <dbReference type="EMBL" id="PNI57808.1"/>
    </source>
</evidence>
<keyword evidence="4" id="KW-0805">Transcription regulation</keyword>
<dbReference type="PANTHER" id="PTHR48249">
    <property type="entry name" value="MEDIATOR OF RNA POLYMERASE II TRANSCRIPTION SUBUNIT 13"/>
    <property type="match status" value="1"/>
</dbReference>
<evidence type="ECO:0000256" key="2">
    <source>
        <dbReference type="ARBA" id="ARBA00009354"/>
    </source>
</evidence>
<evidence type="ECO:0000256" key="4">
    <source>
        <dbReference type="ARBA" id="ARBA00023015"/>
    </source>
</evidence>
<feature type="compositionally biased region" description="Polar residues" evidence="7">
    <location>
        <begin position="69"/>
        <end position="83"/>
    </location>
</feature>
<keyword evidence="6" id="KW-0539">Nucleus</keyword>
<name>A0A2J8ME80_PANTR</name>
<evidence type="ECO:0000256" key="6">
    <source>
        <dbReference type="ARBA" id="ARBA00023242"/>
    </source>
</evidence>
<dbReference type="EMBL" id="NBAG03000260">
    <property type="protein sequence ID" value="PNI57808.1"/>
    <property type="molecule type" value="Genomic_DNA"/>
</dbReference>
<sequence>PLAPNGSAAPPAGSAFNPTSNSSSTNPAASSSASGSSVPPVSSSASAPGISQISTTSSSGFSGSVGGQNPSTGGISADRTQGNIGCGGDTDPGQSSSQPSQDGQESVTERERIGIPTEPDSADSHAHPPAVVIYMVDPFTYAAEEDSTSGNFWLLSLMRCYTEMLDNLPEHMRNSFILQVTVCKFIIYF</sequence>
<evidence type="ECO:0000256" key="3">
    <source>
        <dbReference type="ARBA" id="ARBA00022491"/>
    </source>
</evidence>
<comment type="caution">
    <text evidence="9">The sequence shown here is derived from an EMBL/GenBank/DDBJ whole genome shotgun (WGS) entry which is preliminary data.</text>
</comment>
<feature type="compositionally biased region" description="Low complexity" evidence="7">
    <location>
        <begin position="91"/>
        <end position="104"/>
    </location>
</feature>
<feature type="compositionally biased region" description="Low complexity" evidence="7">
    <location>
        <begin position="1"/>
        <end position="62"/>
    </location>
</feature>
<keyword evidence="5" id="KW-0804">Transcription</keyword>
<evidence type="ECO:0000256" key="5">
    <source>
        <dbReference type="ARBA" id="ARBA00023163"/>
    </source>
</evidence>
<protein>
    <submittedName>
        <fullName evidence="9">MED13L isoform 7</fullName>
    </submittedName>
</protein>
<keyword evidence="3" id="KW-0678">Repressor</keyword>
<dbReference type="GO" id="GO:0005634">
    <property type="term" value="C:nucleus"/>
    <property type="evidence" value="ECO:0007669"/>
    <property type="project" value="UniProtKB-SubCell"/>
</dbReference>
<dbReference type="InterPro" id="IPR051139">
    <property type="entry name" value="Mediator_complx_sub13"/>
</dbReference>
<evidence type="ECO:0000256" key="7">
    <source>
        <dbReference type="SAM" id="MobiDB-lite"/>
    </source>
</evidence>
<dbReference type="Proteomes" id="UP000236370">
    <property type="component" value="Unassembled WGS sequence"/>
</dbReference>